<feature type="compositionally biased region" description="Low complexity" evidence="7">
    <location>
        <begin position="142"/>
        <end position="157"/>
    </location>
</feature>
<reference evidence="8 9" key="1">
    <citation type="submission" date="2016-11" db="EMBL/GenBank/DDBJ databases">
        <authorList>
            <person name="Jaros S."/>
            <person name="Januszkiewicz K."/>
            <person name="Wedrychowicz H."/>
        </authorList>
    </citation>
    <scope>NUCLEOTIDE SEQUENCE [LARGE SCALE GENOMIC DNA]</scope>
</reference>
<dbReference type="EMBL" id="FQNC01000042">
    <property type="protein sequence ID" value="SGY39909.1"/>
    <property type="molecule type" value="Genomic_DNA"/>
</dbReference>
<feature type="transmembrane region" description="Helical" evidence="6">
    <location>
        <begin position="347"/>
        <end position="370"/>
    </location>
</feature>
<proteinExistence type="inferred from homology"/>
<dbReference type="PANTHER" id="PTHR12385">
    <property type="entry name" value="CHOLINE TRANSPORTER-LIKE (SLC FAMILY 44)"/>
    <property type="match status" value="1"/>
</dbReference>
<evidence type="ECO:0000313" key="9">
    <source>
        <dbReference type="Proteomes" id="UP000249464"/>
    </source>
</evidence>
<feature type="transmembrane region" description="Helical" evidence="6">
    <location>
        <begin position="552"/>
        <end position="572"/>
    </location>
</feature>
<evidence type="ECO:0000256" key="5">
    <source>
        <dbReference type="ARBA" id="ARBA00023136"/>
    </source>
</evidence>
<feature type="compositionally biased region" description="Basic and acidic residues" evidence="7">
    <location>
        <begin position="95"/>
        <end position="106"/>
    </location>
</feature>
<feature type="region of interest" description="Disordered" evidence="7">
    <location>
        <begin position="53"/>
        <end position="157"/>
    </location>
</feature>
<name>A0A2X0M5A5_9BASI</name>
<feature type="transmembrane region" description="Helical" evidence="6">
    <location>
        <begin position="646"/>
        <end position="671"/>
    </location>
</feature>
<comment type="similarity">
    <text evidence="2 6">Belongs to the CTL (choline transporter-like) family.</text>
</comment>
<keyword evidence="4 6" id="KW-1133">Transmembrane helix</keyword>
<evidence type="ECO:0000256" key="6">
    <source>
        <dbReference type="RuleBase" id="RU368066"/>
    </source>
</evidence>
<dbReference type="AlphaFoldDB" id="A0A2X0M5A5"/>
<dbReference type="Pfam" id="PF04515">
    <property type="entry name" value="Choline_transpo"/>
    <property type="match status" value="1"/>
</dbReference>
<gene>
    <name evidence="8" type="primary">BQ5605_C003g02293</name>
    <name evidence="8" type="ORF">BQ5605_C003G02293</name>
</gene>
<dbReference type="STRING" id="796604.A0A2X0M5A5"/>
<organism evidence="8 9">
    <name type="scientific">Microbotryum silenes-dioicae</name>
    <dbReference type="NCBI Taxonomy" id="796604"/>
    <lineage>
        <taxon>Eukaryota</taxon>
        <taxon>Fungi</taxon>
        <taxon>Dikarya</taxon>
        <taxon>Basidiomycota</taxon>
        <taxon>Pucciniomycotina</taxon>
        <taxon>Microbotryomycetes</taxon>
        <taxon>Microbotryales</taxon>
        <taxon>Microbotryaceae</taxon>
        <taxon>Microbotryum</taxon>
    </lineage>
</organism>
<protein>
    <recommendedName>
        <fullName evidence="6">Protein PNS1</fullName>
    </recommendedName>
</protein>
<sequence>MQGFASYASHLLASTTAGPSQGLSAYIGGGAHPSASSATPMFYSTRDSYIPFDESDDILGASSSTQGEDARGRYDNTRTGLSFGGSVDGGSTSTDTRDDLHHDRIRTPAAASLGDSHGHHHRNHGVQPDDDDDDNPYRRDPSVTTATSSSNAAGAAPSSMLGLDLPAFVSRINPANAARGWRAHESVQHLPPHRYYPEQDDLSEDEGPLDYIEDADEEDEDASPPGAFLSTPSPPSSSGGAEPLLAQRTLFLYPARGRTEGVRANGEYRDSHWIVAYGVCVLAVFVLGLLGWWETPIKDTPSYPAYSIFHTIPVLLTLSFVSLLAGVSSATYILAVRHGMRHFINAALIAGPLLFIGAGVLSFGGSFGGIGAAGDKGWKTGMRWFAVACFVWAYVLGRAAISRRKQVSRAIALGEVRLLLFSLCMPSLRILTHLGDSAILDQLATQIILEHPPLILLCFGLSVLSAVVALPCFVLVANQLFDSSVSSSWLPGWGSIVTLLVFAWSLAILRGVQHAIVGGVVGAYYFERQQAEYPGPVVVTRAALQRATHGSLGTIIFASAITSLATSTTSLLKRAQTVLRSKHLHPIFQPLTYLVPLMGIVTSFISSFNGYALSYAGMTGEPYLQSAREVAKMVRQNKTSALGDSLLVRLVLFVVSFGFGLLAGLIAFLVASSRLASGVHMTPFVAALCYFVPVWTLKLCHDVCGDTVDALFLCLNIDLVKGENHSEETRTAFKTEASEPSFV</sequence>
<feature type="transmembrane region" description="Helical" evidence="6">
    <location>
        <begin position="382"/>
        <end position="401"/>
    </location>
</feature>
<evidence type="ECO:0000256" key="4">
    <source>
        <dbReference type="ARBA" id="ARBA00022989"/>
    </source>
</evidence>
<keyword evidence="9" id="KW-1185">Reference proteome</keyword>
<evidence type="ECO:0000256" key="1">
    <source>
        <dbReference type="ARBA" id="ARBA00004141"/>
    </source>
</evidence>
<keyword evidence="5 6" id="KW-0472">Membrane</keyword>
<feature type="transmembrane region" description="Helical" evidence="6">
    <location>
        <begin position="593"/>
        <end position="613"/>
    </location>
</feature>
<evidence type="ECO:0000256" key="7">
    <source>
        <dbReference type="SAM" id="MobiDB-lite"/>
    </source>
</evidence>
<dbReference type="GO" id="GO:0022857">
    <property type="term" value="F:transmembrane transporter activity"/>
    <property type="evidence" value="ECO:0007669"/>
    <property type="project" value="UniProtKB-UniRule"/>
</dbReference>
<feature type="transmembrane region" description="Helical" evidence="6">
    <location>
        <begin position="313"/>
        <end position="335"/>
    </location>
</feature>
<feature type="transmembrane region" description="Helical" evidence="6">
    <location>
        <begin position="273"/>
        <end position="293"/>
    </location>
</feature>
<comment type="subcellular location">
    <subcellularLocation>
        <location evidence="6">Cell membrane</location>
        <topology evidence="6">Multi-pass membrane protein</topology>
    </subcellularLocation>
    <subcellularLocation>
        <location evidence="1">Membrane</location>
        <topology evidence="1">Multi-pass membrane protein</topology>
    </subcellularLocation>
</comment>
<accession>A0A2X0M5A5</accession>
<evidence type="ECO:0000256" key="2">
    <source>
        <dbReference type="ARBA" id="ARBA00007168"/>
    </source>
</evidence>
<dbReference type="PANTHER" id="PTHR12385:SF88">
    <property type="entry name" value="CHOLINE TRANSPORTER-LIKE PROTEIN CTL1"/>
    <property type="match status" value="1"/>
</dbReference>
<feature type="transmembrane region" description="Helical" evidence="6">
    <location>
        <begin position="489"/>
        <end position="509"/>
    </location>
</feature>
<feature type="region of interest" description="Disordered" evidence="7">
    <location>
        <begin position="216"/>
        <end position="240"/>
    </location>
</feature>
<dbReference type="InterPro" id="IPR007603">
    <property type="entry name" value="Choline_transptr-like"/>
</dbReference>
<evidence type="ECO:0000256" key="3">
    <source>
        <dbReference type="ARBA" id="ARBA00022692"/>
    </source>
</evidence>
<dbReference type="GO" id="GO:0005886">
    <property type="term" value="C:plasma membrane"/>
    <property type="evidence" value="ECO:0007669"/>
    <property type="project" value="UniProtKB-SubCell"/>
</dbReference>
<feature type="transmembrane region" description="Helical" evidence="6">
    <location>
        <begin position="454"/>
        <end position="477"/>
    </location>
</feature>
<keyword evidence="3 6" id="KW-0812">Transmembrane</keyword>
<comment type="function">
    <text evidence="6">Probably involved in transport through the plasma membrane.</text>
</comment>
<dbReference type="Proteomes" id="UP000249464">
    <property type="component" value="Unassembled WGS sequence"/>
</dbReference>
<feature type="region of interest" description="Disordered" evidence="7">
    <location>
        <begin position="22"/>
        <end position="41"/>
    </location>
</feature>
<evidence type="ECO:0000313" key="8">
    <source>
        <dbReference type="EMBL" id="SGY39909.1"/>
    </source>
</evidence>